<feature type="transmembrane region" description="Helical" evidence="11">
    <location>
        <begin position="993"/>
        <end position="1015"/>
    </location>
</feature>
<protein>
    <recommendedName>
        <fullName evidence="17">FAD-binding FR-type domain-containing protein</fullName>
    </recommendedName>
</protein>
<dbReference type="GO" id="GO:0016780">
    <property type="term" value="F:phosphotransferase activity, for other substituted phosphate groups"/>
    <property type="evidence" value="ECO:0007669"/>
    <property type="project" value="InterPro"/>
</dbReference>
<dbReference type="OrthoDB" id="10020554at2759"/>
<comment type="similarity">
    <text evidence="9">Belongs to the CDP-alcohol phosphatidyltransferase class-I family.</text>
</comment>
<dbReference type="FunCoup" id="V5FPF3">
    <property type="interactions" value="342"/>
</dbReference>
<gene>
    <name evidence="15" type="ORF">PVAR5_0010</name>
</gene>
<evidence type="ECO:0000313" key="16">
    <source>
        <dbReference type="Proteomes" id="UP000018001"/>
    </source>
</evidence>
<evidence type="ECO:0000256" key="12">
    <source>
        <dbReference type="SAM" id="SignalP"/>
    </source>
</evidence>
<keyword evidence="3 9" id="KW-0808">Transferase</keyword>
<dbReference type="GO" id="GO:0015677">
    <property type="term" value="P:copper ion import"/>
    <property type="evidence" value="ECO:0007669"/>
    <property type="project" value="TreeGrafter"/>
</dbReference>
<dbReference type="GO" id="GO:0005886">
    <property type="term" value="C:plasma membrane"/>
    <property type="evidence" value="ECO:0007669"/>
    <property type="project" value="TreeGrafter"/>
</dbReference>
<dbReference type="eggNOG" id="KOG0039">
    <property type="taxonomic scope" value="Eukaryota"/>
</dbReference>
<dbReference type="InterPro" id="IPR051410">
    <property type="entry name" value="Ferric/Cupric_Reductase"/>
</dbReference>
<dbReference type="InterPro" id="IPR039261">
    <property type="entry name" value="FNR_nucleotide-bd"/>
</dbReference>
<feature type="transmembrane region" description="Helical" evidence="11">
    <location>
        <begin position="395"/>
        <end position="415"/>
    </location>
</feature>
<evidence type="ECO:0008006" key="17">
    <source>
        <dbReference type="Google" id="ProtNLM"/>
    </source>
</evidence>
<keyword evidence="6" id="KW-0560">Oxidoreductase</keyword>
<name>V5FPF3_BYSSN</name>
<dbReference type="InterPro" id="IPR048254">
    <property type="entry name" value="CDP_ALCOHOL_P_TRANSF_CS"/>
</dbReference>
<dbReference type="GO" id="GO:0006826">
    <property type="term" value="P:iron ion transport"/>
    <property type="evidence" value="ECO:0007669"/>
    <property type="project" value="TreeGrafter"/>
</dbReference>
<evidence type="ECO:0000313" key="15">
    <source>
        <dbReference type="EMBL" id="GAD91441.1"/>
    </source>
</evidence>
<feature type="transmembrane region" description="Helical" evidence="11">
    <location>
        <begin position="328"/>
        <end position="346"/>
    </location>
</feature>
<dbReference type="Proteomes" id="UP000018001">
    <property type="component" value="Unassembled WGS sequence"/>
</dbReference>
<feature type="domain" description="Ferric oxidoreductase" evidence="13">
    <location>
        <begin position="294"/>
        <end position="410"/>
    </location>
</feature>
<dbReference type="PANTHER" id="PTHR32361">
    <property type="entry name" value="FERRIC/CUPRIC REDUCTASE TRANSMEMBRANE COMPONENT"/>
    <property type="match status" value="1"/>
</dbReference>
<comment type="caution">
    <text evidence="15">The sequence shown here is derived from an EMBL/GenBank/DDBJ whole genome shotgun (WGS) entry which is preliminary data.</text>
</comment>
<feature type="transmembrane region" description="Helical" evidence="11">
    <location>
        <begin position="163"/>
        <end position="181"/>
    </location>
</feature>
<dbReference type="Gene3D" id="1.20.120.1760">
    <property type="match status" value="1"/>
</dbReference>
<feature type="transmembrane region" description="Helical" evidence="11">
    <location>
        <begin position="366"/>
        <end position="388"/>
    </location>
</feature>
<evidence type="ECO:0000259" key="14">
    <source>
        <dbReference type="Pfam" id="PF08030"/>
    </source>
</evidence>
<accession>V5FPF3</accession>
<evidence type="ECO:0000256" key="7">
    <source>
        <dbReference type="ARBA" id="ARBA00023065"/>
    </source>
</evidence>
<keyword evidence="12" id="KW-0732">Signal</keyword>
<evidence type="ECO:0000256" key="2">
    <source>
        <dbReference type="ARBA" id="ARBA00022448"/>
    </source>
</evidence>
<feature type="compositionally biased region" description="Basic and acidic residues" evidence="10">
    <location>
        <begin position="819"/>
        <end position="835"/>
    </location>
</feature>
<dbReference type="Pfam" id="PF08030">
    <property type="entry name" value="NAD_binding_6"/>
    <property type="match status" value="1"/>
</dbReference>
<dbReference type="eggNOG" id="KOG1617">
    <property type="taxonomic scope" value="Eukaryota"/>
</dbReference>
<feature type="signal peptide" evidence="12">
    <location>
        <begin position="1"/>
        <end position="33"/>
    </location>
</feature>
<keyword evidence="16" id="KW-1185">Reference proteome</keyword>
<dbReference type="InterPro" id="IPR013121">
    <property type="entry name" value="Fe_red_NAD-bd_6"/>
</dbReference>
<sequence length="1067" mass="120036">MIKTWLSKERMVMDTAVSVAVVLLNLEAAPASASPVDCIEAVESAVLQFLFVGAAKGSIDCSNDLVSHSLWAAAKQYCDNDEILEGSAVLKADCLKSHSQLTPYPEVLPQLTDSFLNGLPIVNFDDIGEHKVWNTSVLISRQLYDIAKRTNTVSAKQEKLHKVYGWALYGFWGGILLIGMLRRVSTFIADIRASRQRIDIETDYPGQPRRQKDIPVLASMCHWIKANVIIPGAFNTYHRRPFWYFRIPTRLETIVVLAYWSLSVIIAAVSYDVFYPNLQNTKPYQVWGYLADRLGNLCLANLPFLWLFGGRNNIFQWATGWKYETFNVFHRNIARAVVIQAILHAVANTVMKKHDGTYATLFDQTWSRMGIVAVTSMSILVFSSSIYFRKHYYEAFLLIHKILAILVIIALFFHVSTFHGQYNGYLWPLVAMWSFERSLRFIRLAYYNIHVGCSAKATVATSTATYWKNMDVIKVELILGRRLSRPQPGHHYFLYQPLRWRGWENHPFTLGTWAPIGDPGISEKSTSSQSASSQVSIDFNERQGENRLNNMEDIIKRENVDTHMIHSKRGEGESRRYYKLIFWIRPFSGWTKSLRDACLRNHGLPVSIKFLLEGPYGRSHSIHNYDNVLYITGGTGISAAACYLTDHVYRSNQTPPTTRTKNITLLWSAKQAELIRHVATHELAPVLKRNDIRTSFFATSSQEDVTQSDFLIAAHKPNLTEYIRRYVQGISLESVPGTKTAILACGPASMADEVRASVHGLLSEGIRSLYYFEEAYGWAFSSSNCLEKRGLRSSCLARELNLKRGPLSLQQKRWAASKKSPDDASPDSKETESPKPKLLSRLPIPTHENIYTVPNILTFSRLVAAPVVGYLLVHDYHGAALSLFAYAGITDLIDGYIARRYNLQTVVGTVIDPMADKLLMTISVVCLGLNGSLPAWLAVLILGRDVGLAISALYYRWISLPPPKTMARYWDFSLPSAEVKPTTISKLNTALQLFLVGSAMAIPVIPEAIASGWGLHEGMTALQYIVAATTVWSGLSYVYAKDAVKILTKEEIQKRITRAAALKSRKP</sequence>
<dbReference type="InterPro" id="IPR000462">
    <property type="entry name" value="CDP-OH_P_trans"/>
</dbReference>
<dbReference type="SFLD" id="SFLDG01168">
    <property type="entry name" value="Ferric_reductase_subgroup_(FRE"/>
    <property type="match status" value="1"/>
</dbReference>
<dbReference type="EMBL" id="BAUL01000001">
    <property type="protein sequence ID" value="GAD91441.1"/>
    <property type="molecule type" value="Genomic_DNA"/>
</dbReference>
<comment type="subcellular location">
    <subcellularLocation>
        <location evidence="1">Membrane</location>
        <topology evidence="1">Multi-pass membrane protein</topology>
    </subcellularLocation>
</comment>
<organism evidence="15 16">
    <name type="scientific">Byssochlamys spectabilis (strain No. 5 / NBRC 109023)</name>
    <name type="common">Paecilomyces variotii</name>
    <dbReference type="NCBI Taxonomy" id="1356009"/>
    <lineage>
        <taxon>Eukaryota</taxon>
        <taxon>Fungi</taxon>
        <taxon>Dikarya</taxon>
        <taxon>Ascomycota</taxon>
        <taxon>Pezizomycotina</taxon>
        <taxon>Eurotiomycetes</taxon>
        <taxon>Eurotiomycetidae</taxon>
        <taxon>Eurotiales</taxon>
        <taxon>Thermoascaceae</taxon>
        <taxon>Paecilomyces</taxon>
    </lineage>
</organism>
<dbReference type="InterPro" id="IPR043130">
    <property type="entry name" value="CDP-OH_PTrfase_TM_dom"/>
</dbReference>
<proteinExistence type="inferred from homology"/>
<dbReference type="FunFam" id="1.20.120.1760:FF:000017">
    <property type="entry name" value="Phosphatidyl synthase"/>
    <property type="match status" value="1"/>
</dbReference>
<dbReference type="PANTHER" id="PTHR32361:SF9">
    <property type="entry name" value="FERRIC REDUCTASE TRANSMEMBRANE COMPONENT 3-RELATED"/>
    <property type="match status" value="1"/>
</dbReference>
<dbReference type="InterPro" id="IPR013130">
    <property type="entry name" value="Fe3_Rdtase_TM_dom"/>
</dbReference>
<feature type="transmembrane region" description="Helical" evidence="11">
    <location>
        <begin position="1021"/>
        <end position="1040"/>
    </location>
</feature>
<keyword evidence="8 11" id="KW-0472">Membrane</keyword>
<feature type="transmembrane region" description="Helical" evidence="11">
    <location>
        <begin position="286"/>
        <end position="308"/>
    </location>
</feature>
<dbReference type="AlphaFoldDB" id="V5FPF3"/>
<dbReference type="Pfam" id="PF01794">
    <property type="entry name" value="Ferric_reduct"/>
    <property type="match status" value="1"/>
</dbReference>
<dbReference type="SUPFAM" id="SSF52343">
    <property type="entry name" value="Ferredoxin reductase-like, C-terminal NADP-linked domain"/>
    <property type="match status" value="1"/>
</dbReference>
<dbReference type="GO" id="GO:0000293">
    <property type="term" value="F:ferric-chelate reductase activity"/>
    <property type="evidence" value="ECO:0007669"/>
    <property type="project" value="TreeGrafter"/>
</dbReference>
<evidence type="ECO:0000259" key="13">
    <source>
        <dbReference type="Pfam" id="PF01794"/>
    </source>
</evidence>
<reference evidence="16" key="1">
    <citation type="journal article" date="2014" name="Genome Announc.">
        <title>Draft genome sequence of the formaldehyde-resistant fungus Byssochlamys spectabilis No. 5 (anamorph Paecilomyces variotii No. 5) (NBRC109023).</title>
        <authorList>
            <person name="Oka T."/>
            <person name="Ekino K."/>
            <person name="Fukuda K."/>
            <person name="Nomura Y."/>
        </authorList>
    </citation>
    <scope>NUCLEOTIDE SEQUENCE [LARGE SCALE GENOMIC DNA]</scope>
    <source>
        <strain evidence="16">No. 5 / NBRC 109023</strain>
    </source>
</reference>
<dbReference type="Pfam" id="PF01066">
    <property type="entry name" value="CDP-OH_P_transf"/>
    <property type="match status" value="1"/>
</dbReference>
<dbReference type="HOGENOM" id="CLU_010365_1_0_1"/>
<evidence type="ECO:0000256" key="6">
    <source>
        <dbReference type="ARBA" id="ARBA00023002"/>
    </source>
</evidence>
<evidence type="ECO:0000256" key="1">
    <source>
        <dbReference type="ARBA" id="ARBA00004141"/>
    </source>
</evidence>
<keyword evidence="7" id="KW-0406">Ion transport</keyword>
<evidence type="ECO:0000256" key="10">
    <source>
        <dbReference type="SAM" id="MobiDB-lite"/>
    </source>
</evidence>
<dbReference type="GO" id="GO:0006879">
    <property type="term" value="P:intracellular iron ion homeostasis"/>
    <property type="evidence" value="ECO:0007669"/>
    <property type="project" value="TreeGrafter"/>
</dbReference>
<evidence type="ECO:0000256" key="8">
    <source>
        <dbReference type="ARBA" id="ARBA00023136"/>
    </source>
</evidence>
<evidence type="ECO:0000256" key="9">
    <source>
        <dbReference type="RuleBase" id="RU003750"/>
    </source>
</evidence>
<dbReference type="PROSITE" id="PS00379">
    <property type="entry name" value="CDP_ALCOHOL_P_TRANSF"/>
    <property type="match status" value="1"/>
</dbReference>
<dbReference type="CDD" id="cd06186">
    <property type="entry name" value="NOX_Duox_like_FAD_NADP"/>
    <property type="match status" value="1"/>
</dbReference>
<feature type="transmembrane region" description="Helical" evidence="11">
    <location>
        <begin position="254"/>
        <end position="274"/>
    </location>
</feature>
<evidence type="ECO:0000256" key="5">
    <source>
        <dbReference type="ARBA" id="ARBA00022989"/>
    </source>
</evidence>
<evidence type="ECO:0000256" key="11">
    <source>
        <dbReference type="SAM" id="Phobius"/>
    </source>
</evidence>
<evidence type="ECO:0000256" key="4">
    <source>
        <dbReference type="ARBA" id="ARBA00022692"/>
    </source>
</evidence>
<dbReference type="InParanoid" id="V5FPF3"/>
<dbReference type="GO" id="GO:0008654">
    <property type="term" value="P:phospholipid biosynthetic process"/>
    <property type="evidence" value="ECO:0007669"/>
    <property type="project" value="InterPro"/>
</dbReference>
<evidence type="ECO:0000256" key="3">
    <source>
        <dbReference type="ARBA" id="ARBA00022679"/>
    </source>
</evidence>
<feature type="region of interest" description="Disordered" evidence="10">
    <location>
        <begin position="811"/>
        <end position="840"/>
    </location>
</feature>
<keyword evidence="4 11" id="KW-0812">Transmembrane</keyword>
<feature type="domain" description="Ferric reductase NAD binding" evidence="14">
    <location>
        <begin position="625"/>
        <end position="758"/>
    </location>
</feature>
<dbReference type="Gene3D" id="3.40.50.80">
    <property type="entry name" value="Nucleotide-binding domain of ferredoxin-NADP reductase (FNR) module"/>
    <property type="match status" value="1"/>
</dbReference>
<feature type="chain" id="PRO_5004733048" description="FAD-binding FR-type domain-containing protein" evidence="12">
    <location>
        <begin position="34"/>
        <end position="1067"/>
    </location>
</feature>
<keyword evidence="2" id="KW-0813">Transport</keyword>
<dbReference type="SFLD" id="SFLDS00052">
    <property type="entry name" value="Ferric_Reductase_Domain"/>
    <property type="match status" value="1"/>
</dbReference>
<keyword evidence="5 11" id="KW-1133">Transmembrane helix</keyword>